<keyword evidence="1" id="KW-0732">Signal</keyword>
<dbReference type="InterPro" id="IPR008979">
    <property type="entry name" value="Galactose-bd-like_sf"/>
</dbReference>
<evidence type="ECO:0000256" key="1">
    <source>
        <dbReference type="SAM" id="SignalP"/>
    </source>
</evidence>
<accession>A0A6I6G7F7</accession>
<evidence type="ECO:0000313" key="3">
    <source>
        <dbReference type="Proteomes" id="UP000426027"/>
    </source>
</evidence>
<dbReference type="InterPro" id="IPR053161">
    <property type="entry name" value="Ulvan_degrading_GH"/>
</dbReference>
<name>A0A6I6G7F7_9BACT</name>
<feature type="signal peptide" evidence="1">
    <location>
        <begin position="1"/>
        <end position="21"/>
    </location>
</feature>
<reference evidence="2 3" key="1">
    <citation type="submission" date="2019-11" db="EMBL/GenBank/DDBJ databases">
        <authorList>
            <person name="Im W.T."/>
        </authorList>
    </citation>
    <scope>NUCLEOTIDE SEQUENCE [LARGE SCALE GENOMIC DNA]</scope>
    <source>
        <strain evidence="2 3">SB-02</strain>
    </source>
</reference>
<organism evidence="2 3">
    <name type="scientific">Phnomibacter ginsenosidimutans</name>
    <dbReference type="NCBI Taxonomy" id="2676868"/>
    <lineage>
        <taxon>Bacteria</taxon>
        <taxon>Pseudomonadati</taxon>
        <taxon>Bacteroidota</taxon>
        <taxon>Chitinophagia</taxon>
        <taxon>Chitinophagales</taxon>
        <taxon>Chitinophagaceae</taxon>
        <taxon>Phnomibacter</taxon>
    </lineage>
</organism>
<keyword evidence="2" id="KW-0378">Hydrolase</keyword>
<gene>
    <name evidence="2" type="ORF">GLV81_11490</name>
</gene>
<keyword evidence="3" id="KW-1185">Reference proteome</keyword>
<dbReference type="Proteomes" id="UP000426027">
    <property type="component" value="Chromosome"/>
</dbReference>
<dbReference type="GO" id="GO:0016787">
    <property type="term" value="F:hydrolase activity"/>
    <property type="evidence" value="ECO:0007669"/>
    <property type="project" value="UniProtKB-KW"/>
</dbReference>
<dbReference type="EMBL" id="CP046566">
    <property type="protein sequence ID" value="QGW28636.1"/>
    <property type="molecule type" value="Genomic_DNA"/>
</dbReference>
<dbReference type="Gene3D" id="2.60.120.260">
    <property type="entry name" value="Galactose-binding domain-like"/>
    <property type="match status" value="1"/>
</dbReference>
<dbReference type="NCBIfam" id="NF045579">
    <property type="entry name" value="rhamnoside_JR"/>
    <property type="match status" value="1"/>
</dbReference>
<dbReference type="RefSeq" id="WP_157478989.1">
    <property type="nucleotide sequence ID" value="NZ_CP046566.1"/>
</dbReference>
<dbReference type="PANTHER" id="PTHR36848">
    <property type="entry name" value="DNA-BINDING PROTEIN (PUTATIVE SECRETED PROTEIN)-RELATED"/>
    <property type="match status" value="1"/>
</dbReference>
<sequence length="943" mass="103774">MMKNKIVILICAAFFQLSVSAQSLQWPVSTAETKPWTRWWWQGSAVNKTDISRLLKMYSDAGLGGVEITPIYGVKGEEPNFIQYLSAQWVDMLQHTLQQATANGMQVDMATGTGWPFGGPWISYEHACKQVISKNWTLQKGTAIPDKIAATQQPFIKGTSTTPPKLEAVKDPVESNINLQQLAIDQVKFAKPLPLITLMAYPANASPIDITALVKADGSIDWVAPTDDCKVYALFLGWHGKLVERAAPGGEGNAIDHFSKPAIDTYFSKFDAAFAGKDISALRGFFNDSYEVDDARGQANWTPRLLDEFAQRKGYRLENYLPALFGKADANSNARVLFDYREVIAELILENFTQPWVAWAKKNGAIVRNQSHGSPGNTMDLYAAVDIPETEGTELLRFKFATSTAHVAGKKLAAAEAATWLDDHFVSTLGGVKKAIDQYFIGGVNHIVYHGTNYSPASAGWPGWMFYAAVHFNQNNPFWQQFPALNKYVERSQSFLQAGSIDNDVLVYYPFADAQMEHGRDLLKHYDAMRPEFNGTRFAHISEWMQAKGYGFDFISDKQLQQVSVRNGVLHTGGTSYKTILLPGNQYIPLASMQQLLQLVSQGAKLLVYHAMPNDVPGLANYDANAAALKQLLSGIQWKENGAVKTAQHGNGSISMSANEQHLLDAAGFQREALVDMGLQFIRRNYNGSKVYFICNAKDSAVDAWVPLNVVAAAVGIYNPMTGETGLAQTKRNSNGHLLVHLQLPAAGSLFVQVGAVNAATKYPLYQTIAKPVAIGKTWAVSFDDRFPNAPAATTVSSLTSWSEWGNAFTYYSGVATYRSSFARPAGNAKWYRLNLGKVGESANVWINGKKAGTVLGPDYTLIVDAAWLKPTNSIQIEVSNSMANQMILLEKNGVPWKKFYNTNFPAKLAENRGADGLFTPIKWMPKPSGLLSEVTLTALQKL</sequence>
<dbReference type="KEGG" id="fls:GLV81_11490"/>
<dbReference type="AlphaFoldDB" id="A0A6I6G7F7"/>
<feature type="chain" id="PRO_5026170741" evidence="1">
    <location>
        <begin position="22"/>
        <end position="943"/>
    </location>
</feature>
<dbReference type="SUPFAM" id="SSF49785">
    <property type="entry name" value="Galactose-binding domain-like"/>
    <property type="match status" value="1"/>
</dbReference>
<protein>
    <submittedName>
        <fullName evidence="2">Glycoside hydrolase family 2 protein</fullName>
    </submittedName>
</protein>
<dbReference type="Pfam" id="PF17132">
    <property type="entry name" value="Glyco_hydro_106"/>
    <property type="match status" value="2"/>
</dbReference>
<dbReference type="PANTHER" id="PTHR36848:SF2">
    <property type="entry name" value="SECRETED PROTEIN"/>
    <property type="match status" value="1"/>
</dbReference>
<proteinExistence type="predicted"/>
<evidence type="ECO:0000313" key="2">
    <source>
        <dbReference type="EMBL" id="QGW28636.1"/>
    </source>
</evidence>